<proteinExistence type="predicted"/>
<dbReference type="AlphaFoldDB" id="A0A847SR84"/>
<protein>
    <submittedName>
        <fullName evidence="5">DUF4838 domain-containing protein</fullName>
    </submittedName>
</protein>
<dbReference type="GO" id="GO:0005975">
    <property type="term" value="P:carbohydrate metabolic process"/>
    <property type="evidence" value="ECO:0007669"/>
    <property type="project" value="UniProtKB-ARBA"/>
</dbReference>
<dbReference type="GO" id="GO:0016798">
    <property type="term" value="F:hydrolase activity, acting on glycosyl bonds"/>
    <property type="evidence" value="ECO:0007669"/>
    <property type="project" value="UniProtKB-KW"/>
</dbReference>
<keyword evidence="2" id="KW-0326">Glycosidase</keyword>
<evidence type="ECO:0000256" key="1">
    <source>
        <dbReference type="ARBA" id="ARBA00022801"/>
    </source>
</evidence>
<feature type="chain" id="PRO_5032622497" evidence="3">
    <location>
        <begin position="21"/>
        <end position="604"/>
    </location>
</feature>
<keyword evidence="1" id="KW-0378">Hydrolase</keyword>
<evidence type="ECO:0000313" key="6">
    <source>
        <dbReference type="Proteomes" id="UP000552864"/>
    </source>
</evidence>
<dbReference type="PANTHER" id="PTHR47406:SF2">
    <property type="entry name" value="ALPHA GLUCURONIDASE N-TERMINAL DOMAIN-CONTAINING PROTEIN"/>
    <property type="match status" value="1"/>
</dbReference>
<dbReference type="InterPro" id="IPR029018">
    <property type="entry name" value="Hex-like_dom2"/>
</dbReference>
<dbReference type="Pfam" id="PF02838">
    <property type="entry name" value="Glyco_hydro_20b"/>
    <property type="match status" value="1"/>
</dbReference>
<feature type="signal peptide" evidence="3">
    <location>
        <begin position="1"/>
        <end position="20"/>
    </location>
</feature>
<keyword evidence="6" id="KW-1185">Reference proteome</keyword>
<dbReference type="PANTHER" id="PTHR47406">
    <property type="entry name" value="COAGULATION FACTOR 5/8 TYPE, C-TERMINAL"/>
    <property type="match status" value="1"/>
</dbReference>
<reference evidence="5 6" key="1">
    <citation type="submission" date="2020-04" db="EMBL/GenBank/DDBJ databases">
        <authorList>
            <person name="Yin C."/>
        </authorList>
    </citation>
    <scope>NUCLEOTIDE SEQUENCE [LARGE SCALE GENOMIC DNA]</scope>
    <source>
        <strain evidence="5 6">Ak56</strain>
    </source>
</reference>
<evidence type="ECO:0000256" key="2">
    <source>
        <dbReference type="ARBA" id="ARBA00023295"/>
    </source>
</evidence>
<dbReference type="InterPro" id="IPR032287">
    <property type="entry name" value="DUF4838"/>
</dbReference>
<dbReference type="RefSeq" id="WP_168737998.1">
    <property type="nucleotide sequence ID" value="NZ_JABAHZ010000002.1"/>
</dbReference>
<gene>
    <name evidence="5" type="ORF">HGH91_08205</name>
</gene>
<dbReference type="InterPro" id="IPR015882">
    <property type="entry name" value="HEX_bac_N"/>
</dbReference>
<organism evidence="5 6">
    <name type="scientific">Chitinophaga eiseniae</name>
    <dbReference type="NCBI Taxonomy" id="634771"/>
    <lineage>
        <taxon>Bacteria</taxon>
        <taxon>Pseudomonadati</taxon>
        <taxon>Bacteroidota</taxon>
        <taxon>Chitinophagia</taxon>
        <taxon>Chitinophagales</taxon>
        <taxon>Chitinophagaceae</taxon>
        <taxon>Chitinophaga</taxon>
    </lineage>
</organism>
<evidence type="ECO:0000313" key="5">
    <source>
        <dbReference type="EMBL" id="NLR78602.1"/>
    </source>
</evidence>
<evidence type="ECO:0000256" key="3">
    <source>
        <dbReference type="SAM" id="SignalP"/>
    </source>
</evidence>
<name>A0A847SR84_9BACT</name>
<comment type="caution">
    <text evidence="5">The sequence shown here is derived from an EMBL/GenBank/DDBJ whole genome shotgun (WGS) entry which is preliminary data.</text>
</comment>
<sequence length="604" mass="68813">MRNAFLVQVFILVTFFVANASCRQVNNIRIVENGKANYVIVLPTQPDPIETQAAQILQQYLQKVSGARLDIKNTARSVSSNSIVLIKDKKSNLADDGFIISTTTNNLTIKGGQRKGLLYGVYSFLEKYLGCKMYAGDCYYIPQHPTITLNSNIILKQEPAFSYRTEFFREMSSTPEYPNWHKLFNVYNWQTHAYEYEDWGLFVHTFETLVPQAQYFNQHPEYFALVNGKRVPTQLCLSNPDVFNVLVSNLKKEMAKKPTAKYWSVSQNDNFDYCHCDKCTQINNQEGGPQGSIVTFVNKVAALFPDKVISTLAYQYSRAAPKKTRPLPNVNIVLCYQVDRITSIASDKASASFRLDLDNWLKLTNNIMIWDYVVQYTNVLSPYPNLHLLKPDIQYFQQKGVKMMFEQGWSKGEFSELRAYLISQLLWNPGIDDDVVINDFLNGYYGNAAASIRKYIDQVESQFRKSGLSLQLFGNLNDAQNSYLSFALLKQYSQYFDQAEASVKDDPVLLDRVKTARLAVDYVFLETAKTSVAASNKLNINNQTSKMVKAIPAAQDAAMNTPEVLKARLDSFINTCRKAKITELSISGKDVNTYKKEFLELLNR</sequence>
<feature type="domain" description="Beta-hexosaminidase bacterial type N-terminal" evidence="4">
    <location>
        <begin position="48"/>
        <end position="125"/>
    </location>
</feature>
<evidence type="ECO:0000259" key="4">
    <source>
        <dbReference type="Pfam" id="PF02838"/>
    </source>
</evidence>
<dbReference type="Proteomes" id="UP000552864">
    <property type="component" value="Unassembled WGS sequence"/>
</dbReference>
<dbReference type="Pfam" id="PF16126">
    <property type="entry name" value="DUF4838"/>
    <property type="match status" value="1"/>
</dbReference>
<dbReference type="EMBL" id="JABAHZ010000002">
    <property type="protein sequence ID" value="NLR78602.1"/>
    <property type="molecule type" value="Genomic_DNA"/>
</dbReference>
<keyword evidence="3" id="KW-0732">Signal</keyword>
<dbReference type="Gene3D" id="3.30.379.10">
    <property type="entry name" value="Chitobiase/beta-hexosaminidase domain 2-like"/>
    <property type="match status" value="1"/>
</dbReference>
<dbReference type="SUPFAM" id="SSF55545">
    <property type="entry name" value="beta-N-acetylhexosaminidase-like domain"/>
    <property type="match status" value="1"/>
</dbReference>
<accession>A0A847SR84</accession>